<keyword evidence="4" id="KW-1185">Reference proteome</keyword>
<dbReference type="Proteomes" id="UP000693970">
    <property type="component" value="Unassembled WGS sequence"/>
</dbReference>
<evidence type="ECO:0000313" key="4">
    <source>
        <dbReference type="Proteomes" id="UP000693970"/>
    </source>
</evidence>
<proteinExistence type="predicted"/>
<dbReference type="OrthoDB" id="48444at2759"/>
<feature type="region of interest" description="Disordered" evidence="2">
    <location>
        <begin position="179"/>
        <end position="206"/>
    </location>
</feature>
<protein>
    <submittedName>
        <fullName evidence="3">Uncharacterized protein</fullName>
    </submittedName>
</protein>
<dbReference type="EMBL" id="JAGRRH010000016">
    <property type="protein sequence ID" value="KAG7354820.1"/>
    <property type="molecule type" value="Genomic_DNA"/>
</dbReference>
<gene>
    <name evidence="3" type="ORF">IV203_004176</name>
</gene>
<evidence type="ECO:0000256" key="1">
    <source>
        <dbReference type="SAM" id="Coils"/>
    </source>
</evidence>
<feature type="coiled-coil region" evidence="1">
    <location>
        <begin position="249"/>
        <end position="276"/>
    </location>
</feature>
<evidence type="ECO:0000313" key="3">
    <source>
        <dbReference type="EMBL" id="KAG7354820.1"/>
    </source>
</evidence>
<evidence type="ECO:0000256" key="2">
    <source>
        <dbReference type="SAM" id="MobiDB-lite"/>
    </source>
</evidence>
<accession>A0A9K3PP25</accession>
<name>A0A9K3PP25_9STRA</name>
<keyword evidence="1" id="KW-0175">Coiled coil</keyword>
<reference evidence="3" key="1">
    <citation type="journal article" date="2021" name="Sci. Rep.">
        <title>Diploid genomic architecture of Nitzschia inconspicua, an elite biomass production diatom.</title>
        <authorList>
            <person name="Oliver A."/>
            <person name="Podell S."/>
            <person name="Pinowska A."/>
            <person name="Traller J.C."/>
            <person name="Smith S.R."/>
            <person name="McClure R."/>
            <person name="Beliaev A."/>
            <person name="Bohutskyi P."/>
            <person name="Hill E.A."/>
            <person name="Rabines A."/>
            <person name="Zheng H."/>
            <person name="Allen L.Z."/>
            <person name="Kuo A."/>
            <person name="Grigoriev I.V."/>
            <person name="Allen A.E."/>
            <person name="Hazlebeck D."/>
            <person name="Allen E.E."/>
        </authorList>
    </citation>
    <scope>NUCLEOTIDE SEQUENCE</scope>
    <source>
        <strain evidence="3">Hildebrandi</strain>
    </source>
</reference>
<organism evidence="3 4">
    <name type="scientific">Nitzschia inconspicua</name>
    <dbReference type="NCBI Taxonomy" id="303405"/>
    <lineage>
        <taxon>Eukaryota</taxon>
        <taxon>Sar</taxon>
        <taxon>Stramenopiles</taxon>
        <taxon>Ochrophyta</taxon>
        <taxon>Bacillariophyta</taxon>
        <taxon>Bacillariophyceae</taxon>
        <taxon>Bacillariophycidae</taxon>
        <taxon>Bacillariales</taxon>
        <taxon>Bacillariaceae</taxon>
        <taxon>Nitzschia</taxon>
    </lineage>
</organism>
<reference evidence="3" key="2">
    <citation type="submission" date="2021-04" db="EMBL/GenBank/DDBJ databases">
        <authorList>
            <person name="Podell S."/>
        </authorList>
    </citation>
    <scope>NUCLEOTIDE SEQUENCE</scope>
    <source>
        <strain evidence="3">Hildebrandi</strain>
    </source>
</reference>
<comment type="caution">
    <text evidence="3">The sequence shown here is derived from an EMBL/GenBank/DDBJ whole genome shotgun (WGS) entry which is preliminary data.</text>
</comment>
<feature type="compositionally biased region" description="Low complexity" evidence="2">
    <location>
        <begin position="187"/>
        <end position="199"/>
    </location>
</feature>
<sequence length="446" mass="50514">MFVALLGYRYNTQRYYYSKQLLLQQQHQEQQNAATIASTSAATTESSSLVLQDRIIEKYQTPIQSLTEDLITTQNVIQSKLDTLETFRERLILMQQSTSTAWQKPSLLQQDDSSFDAMPLDHWKQLLAIEKLHDLSSEQELETLFRNAIQEMNTIVSTPSRVNWNHVKDVWEEGTQIEHHPRDVSCPESPQPKQQQKPSTRVVPPDAAREQDLQEVLGNFDRFFSKRNGGVGVHALLPQTRKEVEKWTLDTAETVLQEITMAIQQLEEQIKQQQQIQRNQGGVATIDTASLLASCDVDIEMITALVDAGLKAMAAQNSVREALHKTTLQYSDSSVEVILDADLPASHNNKETFLSSNYVINLRDVIESPLLIKSMDWIDALVDLMGGYNDKVDQYLDALAGRNSVGEVVVENVLKRAGLLNVNVKELGDKMKVPPSLQRKIIEKYR</sequence>
<dbReference type="AlphaFoldDB" id="A0A9K3PP25"/>